<keyword evidence="2" id="KW-1185">Reference proteome</keyword>
<sequence>MQRHTRNPLGPKARVSPAQALGSWHRDVLLCQLHDPHPAGPKAELICGISTGEDH</sequence>
<organism evidence="1 2">
    <name type="scientific">Planomicrobium stackebrandtii</name>
    <dbReference type="NCBI Taxonomy" id="253160"/>
    <lineage>
        <taxon>Bacteria</taxon>
        <taxon>Bacillati</taxon>
        <taxon>Bacillota</taxon>
        <taxon>Bacilli</taxon>
        <taxon>Bacillales</taxon>
        <taxon>Caryophanaceae</taxon>
        <taxon>Planomicrobium</taxon>
    </lineage>
</organism>
<gene>
    <name evidence="1" type="ORF">QOZ98_003140</name>
</gene>
<protein>
    <submittedName>
        <fullName evidence="1">Uncharacterized protein</fullName>
    </submittedName>
</protein>
<dbReference type="EMBL" id="JAUSWB010000008">
    <property type="protein sequence ID" value="MDQ0430302.1"/>
    <property type="molecule type" value="Genomic_DNA"/>
</dbReference>
<dbReference type="Proteomes" id="UP001241988">
    <property type="component" value="Unassembled WGS sequence"/>
</dbReference>
<reference evidence="1 2" key="1">
    <citation type="submission" date="2023-07" db="EMBL/GenBank/DDBJ databases">
        <title>Genomic Encyclopedia of Type Strains, Phase IV (KMG-IV): sequencing the most valuable type-strain genomes for metagenomic binning, comparative biology and taxonomic classification.</title>
        <authorList>
            <person name="Goeker M."/>
        </authorList>
    </citation>
    <scope>NUCLEOTIDE SEQUENCE [LARGE SCALE GENOMIC DNA]</scope>
    <source>
        <strain evidence="1 2">DSM 16419</strain>
    </source>
</reference>
<accession>A0ABU0GY74</accession>
<evidence type="ECO:0000313" key="2">
    <source>
        <dbReference type="Proteomes" id="UP001241988"/>
    </source>
</evidence>
<name>A0ABU0GY74_9BACL</name>
<proteinExistence type="predicted"/>
<dbReference type="RefSeq" id="WP_308788274.1">
    <property type="nucleotide sequence ID" value="NZ_JAUSWB010000008.1"/>
</dbReference>
<comment type="caution">
    <text evidence="1">The sequence shown here is derived from an EMBL/GenBank/DDBJ whole genome shotgun (WGS) entry which is preliminary data.</text>
</comment>
<evidence type="ECO:0000313" key="1">
    <source>
        <dbReference type="EMBL" id="MDQ0430302.1"/>
    </source>
</evidence>